<dbReference type="EMBL" id="CP001034">
    <property type="protein sequence ID" value="ACB84245.1"/>
    <property type="molecule type" value="Genomic_DNA"/>
</dbReference>
<organism evidence="4 5">
    <name type="scientific">Natranaerobius thermophilus (strain ATCC BAA-1301 / DSM 18059 / JW/NM-WN-LF)</name>
    <dbReference type="NCBI Taxonomy" id="457570"/>
    <lineage>
        <taxon>Bacteria</taxon>
        <taxon>Bacillati</taxon>
        <taxon>Bacillota</taxon>
        <taxon>Clostridia</taxon>
        <taxon>Natranaerobiales</taxon>
        <taxon>Natranaerobiaceae</taxon>
        <taxon>Natranaerobius</taxon>
    </lineage>
</organism>
<keyword evidence="2" id="KW-0732">Signal</keyword>
<dbReference type="InParanoid" id="B2A6W4"/>
<dbReference type="GO" id="GO:0055085">
    <property type="term" value="P:transmembrane transport"/>
    <property type="evidence" value="ECO:0007669"/>
    <property type="project" value="InterPro"/>
</dbReference>
<accession>B2A6W4</accession>
<dbReference type="Pfam" id="PF12974">
    <property type="entry name" value="Phosphonate-bd"/>
    <property type="match status" value="1"/>
</dbReference>
<dbReference type="RefSeq" id="WP_012447129.1">
    <property type="nucleotide sequence ID" value="NC_010718.1"/>
</dbReference>
<protein>
    <submittedName>
        <fullName evidence="4">Phosphonate ABC transporter, periplasmic phosphonate-binding protein</fullName>
    </submittedName>
</protein>
<gene>
    <name evidence="4" type="ordered locus">Nther_0650</name>
</gene>
<proteinExistence type="inferred from homology"/>
<dbReference type="HOGENOM" id="CLU_051472_4_0_9"/>
<evidence type="ECO:0000256" key="1">
    <source>
        <dbReference type="ARBA" id="ARBA00007162"/>
    </source>
</evidence>
<feature type="transmembrane region" description="Helical" evidence="3">
    <location>
        <begin position="7"/>
        <end position="29"/>
    </location>
</feature>
<evidence type="ECO:0000313" key="5">
    <source>
        <dbReference type="Proteomes" id="UP000001683"/>
    </source>
</evidence>
<dbReference type="AlphaFoldDB" id="B2A6W4"/>
<evidence type="ECO:0000256" key="3">
    <source>
        <dbReference type="SAM" id="Phobius"/>
    </source>
</evidence>
<keyword evidence="3" id="KW-0472">Membrane</keyword>
<dbReference type="CDD" id="cd13571">
    <property type="entry name" value="PBP2_PnhD_1"/>
    <property type="match status" value="1"/>
</dbReference>
<dbReference type="KEGG" id="nth:Nther_0650"/>
<keyword evidence="3" id="KW-0812">Transmembrane</keyword>
<dbReference type="SUPFAM" id="SSF53850">
    <property type="entry name" value="Periplasmic binding protein-like II"/>
    <property type="match status" value="1"/>
</dbReference>
<reference evidence="4 5" key="1">
    <citation type="submission" date="2008-04" db="EMBL/GenBank/DDBJ databases">
        <title>Complete sequence of chromosome of Natranaerobius thermophilus JW/NM-WN-LF.</title>
        <authorList>
            <consortium name="US DOE Joint Genome Institute"/>
            <person name="Copeland A."/>
            <person name="Lucas S."/>
            <person name="Lapidus A."/>
            <person name="Glavina del Rio T."/>
            <person name="Dalin E."/>
            <person name="Tice H."/>
            <person name="Bruce D."/>
            <person name="Goodwin L."/>
            <person name="Pitluck S."/>
            <person name="Chertkov O."/>
            <person name="Brettin T."/>
            <person name="Detter J.C."/>
            <person name="Han C."/>
            <person name="Kuske C.R."/>
            <person name="Schmutz J."/>
            <person name="Larimer F."/>
            <person name="Land M."/>
            <person name="Hauser L."/>
            <person name="Kyrpides N."/>
            <person name="Lykidis A."/>
            <person name="Mesbah N.M."/>
            <person name="Wiegel J."/>
        </authorList>
    </citation>
    <scope>NUCLEOTIDE SEQUENCE [LARGE SCALE GENOMIC DNA]</scope>
    <source>
        <strain evidence="5">ATCC BAA-1301 / DSM 18059 / JW/NM-WN-LF</strain>
    </source>
</reference>
<dbReference type="InterPro" id="IPR005770">
    <property type="entry name" value="PhnD"/>
</dbReference>
<dbReference type="Proteomes" id="UP000001683">
    <property type="component" value="Chromosome"/>
</dbReference>
<evidence type="ECO:0000256" key="2">
    <source>
        <dbReference type="ARBA" id="ARBA00022729"/>
    </source>
</evidence>
<reference evidence="4 5" key="2">
    <citation type="journal article" date="2011" name="J. Bacteriol.">
        <title>Complete genome sequence of the anaerobic, halophilic alkalithermophile Natranaerobius thermophilus JW/NM-WN-LF.</title>
        <authorList>
            <person name="Zhao B."/>
            <person name="Mesbah N.M."/>
            <person name="Dalin E."/>
            <person name="Goodwin L."/>
            <person name="Nolan M."/>
            <person name="Pitluck S."/>
            <person name="Chertkov O."/>
            <person name="Brettin T.S."/>
            <person name="Han J."/>
            <person name="Larimer F.W."/>
            <person name="Land M.L."/>
            <person name="Hauser L."/>
            <person name="Kyrpides N."/>
            <person name="Wiegel J."/>
        </authorList>
    </citation>
    <scope>NUCLEOTIDE SEQUENCE [LARGE SCALE GENOMIC DNA]</scope>
    <source>
        <strain evidence="5">ATCC BAA-1301 / DSM 18059 / JW/NM-WN-LF</strain>
    </source>
</reference>
<sequence>MPGFQKKVFFGVGLLLSITVIVGIFLPFYENYQLQQYPKVNLTSKDQNPSEFQEITSQDTKEFNKERDNDSHLLRVGLGAITAGRESLYYYKELLDHLEDQLGMEVKIHQTRTHSEMNELIRHGNIDIAFICSYSYIQLQDSHGVPLLVVPEINGTTTYRSVILARKELNIDAFNQLENKTFAFTDPLSNAGKLYPAYLLKQQGQSPQDFFEHSYFTYSHNNSVDSVIEGVVDAAAVDSLVYDYLYTKDPARFENVEIIHTSPAFEISPVVASPKLKTSLKEDIKNFFLELHETSNGQYILEQLGIEQFEPAQDSSYDSIRDMAEVVGYDK</sequence>
<keyword evidence="3" id="KW-1133">Transmembrane helix</keyword>
<name>B2A6W4_NATTJ</name>
<dbReference type="PANTHER" id="PTHR35841:SF1">
    <property type="entry name" value="PHOSPHONATES-BINDING PERIPLASMIC PROTEIN"/>
    <property type="match status" value="1"/>
</dbReference>
<keyword evidence="5" id="KW-1185">Reference proteome</keyword>
<dbReference type="Gene3D" id="3.40.190.10">
    <property type="entry name" value="Periplasmic binding protein-like II"/>
    <property type="match status" value="2"/>
</dbReference>
<evidence type="ECO:0000313" key="4">
    <source>
        <dbReference type="EMBL" id="ACB84245.1"/>
    </source>
</evidence>
<dbReference type="OrthoDB" id="9781943at2"/>
<dbReference type="GO" id="GO:0043190">
    <property type="term" value="C:ATP-binding cassette (ABC) transporter complex"/>
    <property type="evidence" value="ECO:0007669"/>
    <property type="project" value="InterPro"/>
</dbReference>
<dbReference type="PANTHER" id="PTHR35841">
    <property type="entry name" value="PHOSPHONATES-BINDING PERIPLASMIC PROTEIN"/>
    <property type="match status" value="1"/>
</dbReference>
<dbReference type="NCBIfam" id="TIGR01098">
    <property type="entry name" value="3A0109s03R"/>
    <property type="match status" value="1"/>
</dbReference>
<dbReference type="STRING" id="457570.Nther_0650"/>
<comment type="similarity">
    <text evidence="1">Belongs to the phosphate/phosphite/phosphonate binding protein family.</text>
</comment>
<dbReference type="eggNOG" id="COG3221">
    <property type="taxonomic scope" value="Bacteria"/>
</dbReference>